<accession>A0AAV5A6M0</accession>
<dbReference type="EMBL" id="BPWL01000004">
    <property type="protein sequence ID" value="GJJ09123.1"/>
    <property type="molecule type" value="Genomic_DNA"/>
</dbReference>
<comment type="caution">
    <text evidence="1">The sequence shown here is derived from an EMBL/GenBank/DDBJ whole genome shotgun (WGS) entry which is preliminary data.</text>
</comment>
<sequence length="295" mass="34141">MVDQIDHVLVRQAQNPPINFQVNPGRAWELSLILTRIECTLNLDRPTAGVYVPCQTFRRFLFWCQQGVQLDRQAGTKIYKCSIASSKFKSTQFTMNVSRAQPYQPYSRARRIEYNAFLHSSLRQNPHLFLPTPQDVCNPARLVYQPDPSTLHSVGKVKDRDYWLTIFIHNLPKAWLRRLETPLVPSSTGLRCFQLYPLQRHQAILSKWNMDHPGECYPCEVRWNLNNLRGNVEDDCHPPYYLLTLIAAAINGSPDARATSKEIRLTIMLRYNHFITRSTLSSYPRRSTVGDDVGH</sequence>
<organism evidence="1 2">
    <name type="scientific">Clathrus columnatus</name>
    <dbReference type="NCBI Taxonomy" id="1419009"/>
    <lineage>
        <taxon>Eukaryota</taxon>
        <taxon>Fungi</taxon>
        <taxon>Dikarya</taxon>
        <taxon>Basidiomycota</taxon>
        <taxon>Agaricomycotina</taxon>
        <taxon>Agaricomycetes</taxon>
        <taxon>Phallomycetidae</taxon>
        <taxon>Phallales</taxon>
        <taxon>Clathraceae</taxon>
        <taxon>Clathrus</taxon>
    </lineage>
</organism>
<proteinExistence type="predicted"/>
<name>A0AAV5A6M0_9AGAM</name>
<evidence type="ECO:0000313" key="1">
    <source>
        <dbReference type="EMBL" id="GJJ09123.1"/>
    </source>
</evidence>
<keyword evidence="2" id="KW-1185">Reference proteome</keyword>
<protein>
    <submittedName>
        <fullName evidence="1">Uncharacterized protein</fullName>
    </submittedName>
</protein>
<reference evidence="1" key="1">
    <citation type="submission" date="2021-10" db="EMBL/GenBank/DDBJ databases">
        <title>De novo Genome Assembly of Clathrus columnatus (Basidiomycota, Fungi) Using Illumina and Nanopore Sequence Data.</title>
        <authorList>
            <person name="Ogiso-Tanaka E."/>
            <person name="Itagaki H."/>
            <person name="Hosoya T."/>
            <person name="Hosaka K."/>
        </authorList>
    </citation>
    <scope>NUCLEOTIDE SEQUENCE</scope>
    <source>
        <strain evidence="1">MO-923</strain>
    </source>
</reference>
<dbReference type="Proteomes" id="UP001050691">
    <property type="component" value="Unassembled WGS sequence"/>
</dbReference>
<evidence type="ECO:0000313" key="2">
    <source>
        <dbReference type="Proteomes" id="UP001050691"/>
    </source>
</evidence>
<gene>
    <name evidence="1" type="ORF">Clacol_003345</name>
</gene>
<dbReference type="AlphaFoldDB" id="A0AAV5A6M0"/>